<dbReference type="PANTHER" id="PTHR30177">
    <property type="entry name" value="GLYCINE BETAINE/L-PROLINE TRANSPORT SYSTEM PERMEASE PROTEIN PROW"/>
    <property type="match status" value="1"/>
</dbReference>
<accession>A0ABU4HUX3</accession>
<proteinExistence type="inferred from homology"/>
<dbReference type="SUPFAM" id="SSF161098">
    <property type="entry name" value="MetI-like"/>
    <property type="match status" value="1"/>
</dbReference>
<protein>
    <submittedName>
        <fullName evidence="8">ABC transporter permease</fullName>
    </submittedName>
</protein>
<organism evidence="8 9">
    <name type="scientific">Conexibacter stalactiti</name>
    <dbReference type="NCBI Taxonomy" id="1940611"/>
    <lineage>
        <taxon>Bacteria</taxon>
        <taxon>Bacillati</taxon>
        <taxon>Actinomycetota</taxon>
        <taxon>Thermoleophilia</taxon>
        <taxon>Solirubrobacterales</taxon>
        <taxon>Conexibacteraceae</taxon>
        <taxon>Conexibacter</taxon>
    </lineage>
</organism>
<dbReference type="EMBL" id="JAWSTH010000075">
    <property type="protein sequence ID" value="MDW5597111.1"/>
    <property type="molecule type" value="Genomic_DNA"/>
</dbReference>
<dbReference type="Gene3D" id="1.10.3720.10">
    <property type="entry name" value="MetI-like"/>
    <property type="match status" value="1"/>
</dbReference>
<feature type="transmembrane region" description="Helical" evidence="6">
    <location>
        <begin position="136"/>
        <end position="161"/>
    </location>
</feature>
<feature type="domain" description="ABC transmembrane type-1" evidence="7">
    <location>
        <begin position="22"/>
        <end position="200"/>
    </location>
</feature>
<comment type="similarity">
    <text evidence="6">Belongs to the binding-protein-dependent transport system permease family.</text>
</comment>
<dbReference type="CDD" id="cd06261">
    <property type="entry name" value="TM_PBP2"/>
    <property type="match status" value="1"/>
</dbReference>
<keyword evidence="4 6" id="KW-1133">Transmembrane helix</keyword>
<keyword evidence="3 6" id="KW-0812">Transmembrane</keyword>
<dbReference type="InterPro" id="IPR051204">
    <property type="entry name" value="ABC_transp_perm/SBD"/>
</dbReference>
<dbReference type="PROSITE" id="PS50928">
    <property type="entry name" value="ABC_TM1"/>
    <property type="match status" value="1"/>
</dbReference>
<reference evidence="8 9" key="2">
    <citation type="submission" date="2023-10" db="EMBL/GenBank/DDBJ databases">
        <authorList>
            <person name="Han X.F."/>
        </authorList>
    </citation>
    <scope>NUCLEOTIDE SEQUENCE [LARGE SCALE GENOMIC DNA]</scope>
    <source>
        <strain evidence="8 9">KCTC 39840</strain>
    </source>
</reference>
<dbReference type="InterPro" id="IPR035906">
    <property type="entry name" value="MetI-like_sf"/>
</dbReference>
<evidence type="ECO:0000256" key="1">
    <source>
        <dbReference type="ARBA" id="ARBA00004141"/>
    </source>
</evidence>
<keyword evidence="2 6" id="KW-0813">Transport</keyword>
<evidence type="ECO:0000256" key="3">
    <source>
        <dbReference type="ARBA" id="ARBA00022692"/>
    </source>
</evidence>
<reference evidence="9" key="1">
    <citation type="submission" date="2023-07" db="EMBL/GenBank/DDBJ databases">
        <title>Conexibacter stalactiti sp. nov., isolated from stalactites in a lava cave and emended description of the genus Conexibacter.</title>
        <authorList>
            <person name="Lee S.D."/>
        </authorList>
    </citation>
    <scope>NUCLEOTIDE SEQUENCE [LARGE SCALE GENOMIC DNA]</scope>
    <source>
        <strain evidence="9">KCTC 39840</strain>
    </source>
</reference>
<feature type="transmembrane region" description="Helical" evidence="6">
    <location>
        <begin position="26"/>
        <end position="48"/>
    </location>
</feature>
<dbReference type="RefSeq" id="WP_318599571.1">
    <property type="nucleotide sequence ID" value="NZ_JAWSTH010000075.1"/>
</dbReference>
<evidence type="ECO:0000259" key="7">
    <source>
        <dbReference type="PROSITE" id="PS50928"/>
    </source>
</evidence>
<dbReference type="InterPro" id="IPR000515">
    <property type="entry name" value="MetI-like"/>
</dbReference>
<dbReference type="Proteomes" id="UP001284601">
    <property type="component" value="Unassembled WGS sequence"/>
</dbReference>
<comment type="subcellular location">
    <subcellularLocation>
        <location evidence="6">Cell membrane</location>
        <topology evidence="6">Multi-pass membrane protein</topology>
    </subcellularLocation>
    <subcellularLocation>
        <location evidence="1">Membrane</location>
        <topology evidence="1">Multi-pass membrane protein</topology>
    </subcellularLocation>
</comment>
<evidence type="ECO:0000313" key="9">
    <source>
        <dbReference type="Proteomes" id="UP001284601"/>
    </source>
</evidence>
<gene>
    <name evidence="8" type="ORF">R7226_22385</name>
</gene>
<evidence type="ECO:0000256" key="2">
    <source>
        <dbReference type="ARBA" id="ARBA00022448"/>
    </source>
</evidence>
<evidence type="ECO:0000256" key="4">
    <source>
        <dbReference type="ARBA" id="ARBA00022989"/>
    </source>
</evidence>
<dbReference type="PANTHER" id="PTHR30177:SF33">
    <property type="entry name" value="POSSIBLE OSMOPROTECTANT (GLYCINE BETAINE_CARNITINE_CHOLINE_L-PROLINE) TRANSPORT INTEGRAL MEMBRANE PROTEIN ABC TRANSPORTER PROZ"/>
    <property type="match status" value="1"/>
</dbReference>
<evidence type="ECO:0000256" key="5">
    <source>
        <dbReference type="ARBA" id="ARBA00023136"/>
    </source>
</evidence>
<dbReference type="Pfam" id="PF00528">
    <property type="entry name" value="BPD_transp_1"/>
    <property type="match status" value="1"/>
</dbReference>
<name>A0ABU4HUX3_9ACTN</name>
<sequence length="232" mass="24033">MNDFLDALDFIRDNVSLLWELTLDHLALTGASMGIALLLALPLGVWLGHLHRGSFAAINISNVGRALPSLALISIGVALLGIGFVNVMVALIVLAVPPMLTNAYVAIDGVDGDAVEAARGMGMTPTEVLLRVELPLALPLIFAGIRTAVVYVIATATLAPLAGAHSLGDIIVDQATYRLPGVLGAAICVAVLALVAELLFAALQRAVTPRGLRAEQRRDVAVVGPPASTETA</sequence>
<evidence type="ECO:0000313" key="8">
    <source>
        <dbReference type="EMBL" id="MDW5597111.1"/>
    </source>
</evidence>
<keyword evidence="5 6" id="KW-0472">Membrane</keyword>
<keyword evidence="9" id="KW-1185">Reference proteome</keyword>
<comment type="caution">
    <text evidence="8">The sequence shown here is derived from an EMBL/GenBank/DDBJ whole genome shotgun (WGS) entry which is preliminary data.</text>
</comment>
<evidence type="ECO:0000256" key="6">
    <source>
        <dbReference type="RuleBase" id="RU363032"/>
    </source>
</evidence>
<feature type="transmembrane region" description="Helical" evidence="6">
    <location>
        <begin position="69"/>
        <end position="96"/>
    </location>
</feature>
<feature type="transmembrane region" description="Helical" evidence="6">
    <location>
        <begin position="182"/>
        <end position="203"/>
    </location>
</feature>